<dbReference type="CDD" id="cd17332">
    <property type="entry name" value="MFS_MelB_like"/>
    <property type="match status" value="1"/>
</dbReference>
<evidence type="ECO:0000313" key="10">
    <source>
        <dbReference type="Proteomes" id="UP000657177"/>
    </source>
</evidence>
<keyword evidence="6 8" id="KW-1133">Transmembrane helix</keyword>
<evidence type="ECO:0000256" key="2">
    <source>
        <dbReference type="ARBA" id="ARBA00022448"/>
    </source>
</evidence>
<dbReference type="InterPro" id="IPR039672">
    <property type="entry name" value="MFS_2"/>
</dbReference>
<dbReference type="EMBL" id="JAAKDE010000002">
    <property type="protein sequence ID" value="MBA2132133.1"/>
    <property type="molecule type" value="Genomic_DNA"/>
</dbReference>
<feature type="transmembrane region" description="Helical" evidence="8">
    <location>
        <begin position="12"/>
        <end position="35"/>
    </location>
</feature>
<keyword evidence="7 8" id="KW-0472">Membrane</keyword>
<feature type="transmembrane region" description="Helical" evidence="8">
    <location>
        <begin position="265"/>
        <end position="283"/>
    </location>
</feature>
<sequence>MHEKLSFRSKFLYGLTDLGFSIAYTIPAFYLLIFLTDVVNFPPALAGTLLLLAKIWDALIDPVIGHVSDRTKTRWGRRRPFLLWFAVPFGLAFSLIWQIPQVASPVGQTLIILGAIFSFITFFSLLSVPYSSLAPEMTRDYDERTKLNGYRMFFSIIGGLAAVLLPSYYFGLSPDLRYGYRVMGISLGVVLAVLPLFAFVGTEEKLAVKQERLPLKKGLRLVLANRPYILALITYLLTWVAIDIISAVFIYYLKYWLAISEENSNIIFGIIFIVAAVFLPFWVKYAERFGKKGSYFVGLGFLALIMLATIFIQPGQRNLVYLIAALAGIGVSAAHIIPLSIIPDTIEYDELRTGHRQEGIYFGLVTFMQQFATSGALFIVGLVLQWSGYVPNTAQSAGALLAIRLLLGLLPAVLIGLGVLVLLKFPIDRAYHARITQELAARATSAAGAEEDLGRNQ</sequence>
<feature type="transmembrane region" description="Helical" evidence="8">
    <location>
        <begin position="152"/>
        <end position="172"/>
    </location>
</feature>
<keyword evidence="2" id="KW-0813">Transport</keyword>
<feature type="transmembrane region" description="Helical" evidence="8">
    <location>
        <begin position="228"/>
        <end position="253"/>
    </location>
</feature>
<dbReference type="Proteomes" id="UP000657177">
    <property type="component" value="Unassembled WGS sequence"/>
</dbReference>
<comment type="caution">
    <text evidence="9">The sequence shown here is derived from an EMBL/GenBank/DDBJ whole genome shotgun (WGS) entry which is preliminary data.</text>
</comment>
<keyword evidence="4 8" id="KW-0812">Transmembrane</keyword>
<evidence type="ECO:0000256" key="3">
    <source>
        <dbReference type="ARBA" id="ARBA00022475"/>
    </source>
</evidence>
<dbReference type="InterPro" id="IPR036259">
    <property type="entry name" value="MFS_trans_sf"/>
</dbReference>
<dbReference type="PANTHER" id="PTHR11328">
    <property type="entry name" value="MAJOR FACILITATOR SUPERFAMILY DOMAIN-CONTAINING PROTEIN"/>
    <property type="match status" value="1"/>
</dbReference>
<feature type="transmembrane region" description="Helical" evidence="8">
    <location>
        <begin position="295"/>
        <end position="313"/>
    </location>
</feature>
<dbReference type="SUPFAM" id="SSF103473">
    <property type="entry name" value="MFS general substrate transporter"/>
    <property type="match status" value="1"/>
</dbReference>
<dbReference type="InterPro" id="IPR018043">
    <property type="entry name" value="Na/Gal_symport_CS"/>
</dbReference>
<evidence type="ECO:0000256" key="7">
    <source>
        <dbReference type="ARBA" id="ARBA00023136"/>
    </source>
</evidence>
<evidence type="ECO:0000256" key="1">
    <source>
        <dbReference type="ARBA" id="ARBA00004651"/>
    </source>
</evidence>
<feature type="transmembrane region" description="Helical" evidence="8">
    <location>
        <begin position="41"/>
        <end position="60"/>
    </location>
</feature>
<keyword evidence="10" id="KW-1185">Reference proteome</keyword>
<dbReference type="AlphaFoldDB" id="A0A8J6HYR2"/>
<dbReference type="NCBIfam" id="TIGR00792">
    <property type="entry name" value="gph"/>
    <property type="match status" value="1"/>
</dbReference>
<feature type="transmembrane region" description="Helical" evidence="8">
    <location>
        <begin position="178"/>
        <end position="200"/>
    </location>
</feature>
<evidence type="ECO:0000256" key="8">
    <source>
        <dbReference type="SAM" id="Phobius"/>
    </source>
</evidence>
<feature type="transmembrane region" description="Helical" evidence="8">
    <location>
        <begin position="398"/>
        <end position="423"/>
    </location>
</feature>
<gene>
    <name evidence="9" type="ORF">G5B42_00990</name>
</gene>
<keyword evidence="5" id="KW-0769">Symport</keyword>
<comment type="subcellular location">
    <subcellularLocation>
        <location evidence="1">Cell membrane</location>
        <topology evidence="1">Multi-pass membrane protein</topology>
    </subcellularLocation>
</comment>
<evidence type="ECO:0000256" key="5">
    <source>
        <dbReference type="ARBA" id="ARBA00022847"/>
    </source>
</evidence>
<dbReference type="GO" id="GO:0005886">
    <property type="term" value="C:plasma membrane"/>
    <property type="evidence" value="ECO:0007669"/>
    <property type="project" value="UniProtKB-SubCell"/>
</dbReference>
<reference evidence="9" key="1">
    <citation type="submission" date="2020-06" db="EMBL/GenBank/DDBJ databases">
        <title>Novel chitinolytic bacterium.</title>
        <authorList>
            <person name="Ungkulpasvich U."/>
            <person name="Kosugi A."/>
            <person name="Uke A."/>
        </authorList>
    </citation>
    <scope>NUCLEOTIDE SEQUENCE</scope>
    <source>
        <strain evidence="9">UUS1-1</strain>
    </source>
</reference>
<name>A0A8J6HYR2_9FIRM</name>
<keyword evidence="3" id="KW-1003">Cell membrane</keyword>
<dbReference type="InterPro" id="IPR001927">
    <property type="entry name" value="Na/Gal_symport"/>
</dbReference>
<evidence type="ECO:0000256" key="6">
    <source>
        <dbReference type="ARBA" id="ARBA00022989"/>
    </source>
</evidence>
<organism evidence="9 10">
    <name type="scientific">Capillibacterium thermochitinicola</name>
    <dbReference type="NCBI Taxonomy" id="2699427"/>
    <lineage>
        <taxon>Bacteria</taxon>
        <taxon>Bacillati</taxon>
        <taxon>Bacillota</taxon>
        <taxon>Capillibacterium</taxon>
    </lineage>
</organism>
<dbReference type="GO" id="GO:0006814">
    <property type="term" value="P:sodium ion transport"/>
    <property type="evidence" value="ECO:0007669"/>
    <property type="project" value="InterPro"/>
</dbReference>
<feature type="transmembrane region" description="Helical" evidence="8">
    <location>
        <begin position="360"/>
        <end position="386"/>
    </location>
</feature>
<dbReference type="RefSeq" id="WP_181338581.1">
    <property type="nucleotide sequence ID" value="NZ_JAAKDE010000002.1"/>
</dbReference>
<dbReference type="Gene3D" id="1.20.1250.20">
    <property type="entry name" value="MFS general substrate transporter like domains"/>
    <property type="match status" value="2"/>
</dbReference>
<dbReference type="Pfam" id="PF13347">
    <property type="entry name" value="MFS_2"/>
    <property type="match status" value="1"/>
</dbReference>
<accession>A0A8J6HYR2</accession>
<evidence type="ECO:0000256" key="4">
    <source>
        <dbReference type="ARBA" id="ARBA00022692"/>
    </source>
</evidence>
<proteinExistence type="predicted"/>
<feature type="transmembrane region" description="Helical" evidence="8">
    <location>
        <begin position="111"/>
        <end position="131"/>
    </location>
</feature>
<dbReference type="GO" id="GO:0008643">
    <property type="term" value="P:carbohydrate transport"/>
    <property type="evidence" value="ECO:0007669"/>
    <property type="project" value="InterPro"/>
</dbReference>
<dbReference type="PANTHER" id="PTHR11328:SF24">
    <property type="entry name" value="MAJOR FACILITATOR SUPERFAMILY (MFS) PROFILE DOMAIN-CONTAINING PROTEIN"/>
    <property type="match status" value="1"/>
</dbReference>
<feature type="transmembrane region" description="Helical" evidence="8">
    <location>
        <begin position="81"/>
        <end position="99"/>
    </location>
</feature>
<protein>
    <submittedName>
        <fullName evidence="9">MFS transporter</fullName>
    </submittedName>
</protein>
<dbReference type="PROSITE" id="PS00872">
    <property type="entry name" value="NA_GALACTOSIDE_SYMP"/>
    <property type="match status" value="1"/>
</dbReference>
<dbReference type="GO" id="GO:0015293">
    <property type="term" value="F:symporter activity"/>
    <property type="evidence" value="ECO:0007669"/>
    <property type="project" value="UniProtKB-KW"/>
</dbReference>
<evidence type="ECO:0000313" key="9">
    <source>
        <dbReference type="EMBL" id="MBA2132133.1"/>
    </source>
</evidence>
<feature type="transmembrane region" description="Helical" evidence="8">
    <location>
        <begin position="319"/>
        <end position="339"/>
    </location>
</feature>